<feature type="coiled-coil region" evidence="1">
    <location>
        <begin position="128"/>
        <end position="155"/>
    </location>
</feature>
<dbReference type="InterPro" id="IPR018490">
    <property type="entry name" value="cNMP-bd_dom_sf"/>
</dbReference>
<dbReference type="InterPro" id="IPR000595">
    <property type="entry name" value="cNMP-bd_dom"/>
</dbReference>
<dbReference type="SMART" id="SM00100">
    <property type="entry name" value="cNMP"/>
    <property type="match status" value="1"/>
</dbReference>
<dbReference type="Gene3D" id="2.60.120.10">
    <property type="entry name" value="Jelly Rolls"/>
    <property type="match status" value="1"/>
</dbReference>
<dbReference type="SUPFAM" id="SSF51206">
    <property type="entry name" value="cAMP-binding domain-like"/>
    <property type="match status" value="1"/>
</dbReference>
<dbReference type="InterPro" id="IPR018488">
    <property type="entry name" value="cNMP-bd_CS"/>
</dbReference>
<dbReference type="PANTHER" id="PTHR11635:SF152">
    <property type="entry name" value="CAMP-DEPENDENT PROTEIN KINASE TYPE I REGULATORY SUBUNIT-RELATED"/>
    <property type="match status" value="1"/>
</dbReference>
<dbReference type="InterPro" id="IPR014710">
    <property type="entry name" value="RmlC-like_jellyroll"/>
</dbReference>
<keyword evidence="4" id="KW-1185">Reference proteome</keyword>
<dbReference type="AlphaFoldDB" id="A0A9J6P9E5"/>
<dbReference type="Proteomes" id="UP001055804">
    <property type="component" value="Unassembled WGS sequence"/>
</dbReference>
<dbReference type="RefSeq" id="WP_269332495.1">
    <property type="nucleotide sequence ID" value="NZ_JAMZFT010000002.1"/>
</dbReference>
<dbReference type="Pfam" id="PF00027">
    <property type="entry name" value="cNMP_binding"/>
    <property type="match status" value="1"/>
</dbReference>
<keyword evidence="1" id="KW-0175">Coiled coil</keyword>
<gene>
    <name evidence="3" type="ORF">NJQ99_08985</name>
</gene>
<comment type="caution">
    <text evidence="3">The sequence shown here is derived from an EMBL/GenBank/DDBJ whole genome shotgun (WGS) entry which is preliminary data.</text>
</comment>
<dbReference type="PRINTS" id="PR00103">
    <property type="entry name" value="CAMPKINASE"/>
</dbReference>
<sequence>MSLNEEVEILKKIPLFQNFEPAKLKLLAFASERIHFEAGQTVCRQGDPGDAAYVIISGEADILVDGPDGPIQVATVRDHGFIGEIAILIDVPRTATIRAHTELVALQIKKDLFFRMVREYPGVAVEVMRELAQRLERTTSELTRVRGELNRLTAN</sequence>
<dbReference type="InterPro" id="IPR050503">
    <property type="entry name" value="cAMP-dep_PK_reg_su-like"/>
</dbReference>
<dbReference type="GO" id="GO:0005829">
    <property type="term" value="C:cytosol"/>
    <property type="evidence" value="ECO:0007669"/>
    <property type="project" value="TreeGrafter"/>
</dbReference>
<accession>A0A9J6P9E5</accession>
<feature type="domain" description="Cyclic nucleotide-binding" evidence="2">
    <location>
        <begin position="15"/>
        <end position="134"/>
    </location>
</feature>
<dbReference type="PROSITE" id="PS00889">
    <property type="entry name" value="CNMP_BINDING_2"/>
    <property type="match status" value="1"/>
</dbReference>
<organism evidence="3 4">
    <name type="scientific">Futiania mangrovi</name>
    <dbReference type="NCBI Taxonomy" id="2959716"/>
    <lineage>
        <taxon>Bacteria</taxon>
        <taxon>Pseudomonadati</taxon>
        <taxon>Pseudomonadota</taxon>
        <taxon>Alphaproteobacteria</taxon>
        <taxon>Futianiales</taxon>
        <taxon>Futianiaceae</taxon>
        <taxon>Futiania</taxon>
    </lineage>
</organism>
<proteinExistence type="predicted"/>
<dbReference type="PROSITE" id="PS50042">
    <property type="entry name" value="CNMP_BINDING_3"/>
    <property type="match status" value="1"/>
</dbReference>
<dbReference type="GO" id="GO:0005952">
    <property type="term" value="C:cAMP-dependent protein kinase complex"/>
    <property type="evidence" value="ECO:0007669"/>
    <property type="project" value="InterPro"/>
</dbReference>
<dbReference type="CDD" id="cd00038">
    <property type="entry name" value="CAP_ED"/>
    <property type="match status" value="1"/>
</dbReference>
<reference evidence="3" key="1">
    <citation type="submission" date="2022-06" db="EMBL/GenBank/DDBJ databases">
        <title>Isolation and Genomics of Futiania mangrovii gen. nov., sp. nov., a Rare and Metabolically-versatile member in the Class Alphaproteobacteria.</title>
        <authorList>
            <person name="Liu L."/>
            <person name="Huang W.-C."/>
            <person name="Pan J."/>
            <person name="Li J."/>
            <person name="Huang Y."/>
            <person name="Du H."/>
            <person name="Liu Y."/>
            <person name="Li M."/>
        </authorList>
    </citation>
    <scope>NUCLEOTIDE SEQUENCE</scope>
    <source>
        <strain evidence="3">FT118</strain>
    </source>
</reference>
<evidence type="ECO:0000259" key="2">
    <source>
        <dbReference type="PROSITE" id="PS50042"/>
    </source>
</evidence>
<protein>
    <submittedName>
        <fullName evidence="3">Cyclic nucleotide-binding domain-containing protein</fullName>
    </submittedName>
</protein>
<name>A0A9J6P9E5_9PROT</name>
<dbReference type="EMBL" id="JAMZFT010000002">
    <property type="protein sequence ID" value="MCP1336540.1"/>
    <property type="molecule type" value="Genomic_DNA"/>
</dbReference>
<evidence type="ECO:0000313" key="4">
    <source>
        <dbReference type="Proteomes" id="UP001055804"/>
    </source>
</evidence>
<dbReference type="PANTHER" id="PTHR11635">
    <property type="entry name" value="CAMP-DEPENDENT PROTEIN KINASE REGULATORY CHAIN"/>
    <property type="match status" value="1"/>
</dbReference>
<evidence type="ECO:0000313" key="3">
    <source>
        <dbReference type="EMBL" id="MCP1336540.1"/>
    </source>
</evidence>
<evidence type="ECO:0000256" key="1">
    <source>
        <dbReference type="SAM" id="Coils"/>
    </source>
</evidence>